<dbReference type="NCBIfam" id="NF038006">
    <property type="entry name" value="NhaD_1"/>
    <property type="match status" value="1"/>
</dbReference>
<feature type="transmembrane region" description="Helical" evidence="11">
    <location>
        <begin position="292"/>
        <end position="313"/>
    </location>
</feature>
<keyword evidence="9" id="KW-0739">Sodium transport</keyword>
<dbReference type="EMBL" id="DWYR01000005">
    <property type="protein sequence ID" value="HJA98269.1"/>
    <property type="molecule type" value="Genomic_DNA"/>
</dbReference>
<sequence>MILAMILIFVLGYLCIALEHKLRIDKAAIALVMCSALWTIFSLFGHDVQIGTELIEHLGDTSEILFFLIGAMTIVDLIDRHGGFGIITDHITTRNKRKLLWILALITFFMSAVLDNMTTTIIMVMLLRRVVANYKERWIFASVIIIAANSGGAFSPIGDVTTIMLWMRGNVTSLPLIGSLFLPAIISVVIPTALASRFISDKNKSKDAQKQTSAVNPLPPHVGPRLRKYILILGVGGLLFVPVFKALTGLPPYLGMLISLGALWVFTEAVYNRKHNMEESIKNRVSKVLKHIDMPTILFFLGILMSVAALQSAGLLTDFANFLDTNIHEVYTIAGITGLLSAVVDNVPLVAACMGMYPIVDPATLAASLDPTYMQAFVQDGIFWHLLAYCAGVGGSILIIGSAAGVVAMGLEKISFGWYLKRISLLALAGYLSGIVIIFLQHLIFGF</sequence>
<name>A0A9D2ICG1_9BACT</name>
<dbReference type="PANTHER" id="PTHR43269">
    <property type="entry name" value="SODIUM/PROTON ANTIPORTER 1-RELATED"/>
    <property type="match status" value="1"/>
</dbReference>
<evidence type="ECO:0000256" key="11">
    <source>
        <dbReference type="SAM" id="Phobius"/>
    </source>
</evidence>
<keyword evidence="2" id="KW-0813">Transport</keyword>
<comment type="subcellular location">
    <subcellularLocation>
        <location evidence="1">Membrane</location>
        <topology evidence="1">Multi-pass membrane protein</topology>
    </subcellularLocation>
</comment>
<gene>
    <name evidence="13" type="primary">nhaD</name>
    <name evidence="13" type="ORF">H9779_01540</name>
</gene>
<evidence type="ECO:0000313" key="14">
    <source>
        <dbReference type="Proteomes" id="UP000824259"/>
    </source>
</evidence>
<keyword evidence="8 11" id="KW-0472">Membrane</keyword>
<keyword evidence="4 11" id="KW-0812">Transmembrane</keyword>
<feature type="transmembrane region" description="Helical" evidence="11">
    <location>
        <begin position="177"/>
        <end position="200"/>
    </location>
</feature>
<evidence type="ECO:0000256" key="8">
    <source>
        <dbReference type="ARBA" id="ARBA00023136"/>
    </source>
</evidence>
<dbReference type="Pfam" id="PF03600">
    <property type="entry name" value="CitMHS"/>
    <property type="match status" value="1"/>
</dbReference>
<dbReference type="PANTHER" id="PTHR43269:SF2">
    <property type="entry name" value="SODIUM_PROTON ANTIPORTER 1-RELATED"/>
    <property type="match status" value="1"/>
</dbReference>
<keyword evidence="5 11" id="KW-1133">Transmembrane helix</keyword>
<evidence type="ECO:0000259" key="12">
    <source>
        <dbReference type="Pfam" id="PF03600"/>
    </source>
</evidence>
<dbReference type="InterPro" id="IPR004680">
    <property type="entry name" value="Cit_transptr-like_dom"/>
</dbReference>
<reference evidence="13" key="2">
    <citation type="submission" date="2021-04" db="EMBL/GenBank/DDBJ databases">
        <authorList>
            <person name="Gilroy R."/>
        </authorList>
    </citation>
    <scope>NUCLEOTIDE SEQUENCE</scope>
    <source>
        <strain evidence="13">CHK169-11906</strain>
    </source>
</reference>
<evidence type="ECO:0000256" key="3">
    <source>
        <dbReference type="ARBA" id="ARBA00022449"/>
    </source>
</evidence>
<evidence type="ECO:0000256" key="1">
    <source>
        <dbReference type="ARBA" id="ARBA00004141"/>
    </source>
</evidence>
<dbReference type="GO" id="GO:0016020">
    <property type="term" value="C:membrane"/>
    <property type="evidence" value="ECO:0007669"/>
    <property type="project" value="UniProtKB-SubCell"/>
</dbReference>
<feature type="transmembrane region" description="Helical" evidence="11">
    <location>
        <begin position="138"/>
        <end position="157"/>
    </location>
</feature>
<dbReference type="GO" id="GO:0006814">
    <property type="term" value="P:sodium ion transport"/>
    <property type="evidence" value="ECO:0007669"/>
    <property type="project" value="UniProtKB-KW"/>
</dbReference>
<evidence type="ECO:0000256" key="6">
    <source>
        <dbReference type="ARBA" id="ARBA00023053"/>
    </source>
</evidence>
<feature type="transmembrane region" description="Helical" evidence="11">
    <location>
        <begin position="382"/>
        <end position="411"/>
    </location>
</feature>
<feature type="transmembrane region" description="Helical" evidence="11">
    <location>
        <begin position="99"/>
        <end position="126"/>
    </location>
</feature>
<evidence type="ECO:0000256" key="9">
    <source>
        <dbReference type="ARBA" id="ARBA00023201"/>
    </source>
</evidence>
<accession>A0A9D2ICG1</accession>
<feature type="transmembrane region" description="Helical" evidence="11">
    <location>
        <begin position="423"/>
        <end position="444"/>
    </location>
</feature>
<organism evidence="13 14">
    <name type="scientific">Candidatus Alistipes avicola</name>
    <dbReference type="NCBI Taxonomy" id="2838432"/>
    <lineage>
        <taxon>Bacteria</taxon>
        <taxon>Pseudomonadati</taxon>
        <taxon>Bacteroidota</taxon>
        <taxon>Bacteroidia</taxon>
        <taxon>Bacteroidales</taxon>
        <taxon>Rikenellaceae</taxon>
        <taxon>Alistipes</taxon>
    </lineage>
</organism>
<feature type="domain" description="Citrate transporter-like" evidence="12">
    <location>
        <begin position="13"/>
        <end position="365"/>
    </location>
</feature>
<evidence type="ECO:0000256" key="7">
    <source>
        <dbReference type="ARBA" id="ARBA00023065"/>
    </source>
</evidence>
<feature type="transmembrane region" description="Helical" evidence="11">
    <location>
        <begin position="229"/>
        <end position="247"/>
    </location>
</feature>
<evidence type="ECO:0000256" key="2">
    <source>
        <dbReference type="ARBA" id="ARBA00022448"/>
    </source>
</evidence>
<keyword evidence="7" id="KW-0406">Ion transport</keyword>
<evidence type="ECO:0000313" key="13">
    <source>
        <dbReference type="EMBL" id="HJA98269.1"/>
    </source>
</evidence>
<dbReference type="InterPro" id="IPR045016">
    <property type="entry name" value="NhaD-like"/>
</dbReference>
<reference evidence="13" key="1">
    <citation type="journal article" date="2021" name="PeerJ">
        <title>Extensive microbial diversity within the chicken gut microbiome revealed by metagenomics and culture.</title>
        <authorList>
            <person name="Gilroy R."/>
            <person name="Ravi A."/>
            <person name="Getino M."/>
            <person name="Pursley I."/>
            <person name="Horton D.L."/>
            <person name="Alikhan N.F."/>
            <person name="Baker D."/>
            <person name="Gharbi K."/>
            <person name="Hall N."/>
            <person name="Watson M."/>
            <person name="Adriaenssens E.M."/>
            <person name="Foster-Nyarko E."/>
            <person name="Jarju S."/>
            <person name="Secka A."/>
            <person name="Antonio M."/>
            <person name="Oren A."/>
            <person name="Chaudhuri R.R."/>
            <person name="La Ragione R."/>
            <person name="Hildebrand F."/>
            <person name="Pallen M.J."/>
        </authorList>
    </citation>
    <scope>NUCLEOTIDE SEQUENCE</scope>
    <source>
        <strain evidence="13">CHK169-11906</strain>
    </source>
</reference>
<evidence type="ECO:0000256" key="5">
    <source>
        <dbReference type="ARBA" id="ARBA00022989"/>
    </source>
</evidence>
<keyword evidence="3" id="KW-0050">Antiport</keyword>
<dbReference type="GO" id="GO:0015297">
    <property type="term" value="F:antiporter activity"/>
    <property type="evidence" value="ECO:0007669"/>
    <property type="project" value="UniProtKB-KW"/>
</dbReference>
<keyword evidence="6" id="KW-0915">Sodium</keyword>
<evidence type="ECO:0000256" key="10">
    <source>
        <dbReference type="ARBA" id="ARBA00025753"/>
    </source>
</evidence>
<comment type="caution">
    <text evidence="13">The sequence shown here is derived from an EMBL/GenBank/DDBJ whole genome shotgun (WGS) entry which is preliminary data.</text>
</comment>
<proteinExistence type="inferred from homology"/>
<protein>
    <submittedName>
        <fullName evidence="13">Sodium:proton antiporter NhaD</fullName>
    </submittedName>
</protein>
<dbReference type="AlphaFoldDB" id="A0A9D2ICG1"/>
<comment type="similarity">
    <text evidence="10">Belongs to the NhaD Na(+)/H(+) (TC 2.A.62) antiporter family.</text>
</comment>
<evidence type="ECO:0000256" key="4">
    <source>
        <dbReference type="ARBA" id="ARBA00022692"/>
    </source>
</evidence>
<dbReference type="Proteomes" id="UP000824259">
    <property type="component" value="Unassembled WGS sequence"/>
</dbReference>